<comment type="caution">
    <text evidence="2">The sequence shown here is derived from an EMBL/GenBank/DDBJ whole genome shotgun (WGS) entry which is preliminary data.</text>
</comment>
<gene>
    <name evidence="2" type="ORF">E1269_02820</name>
</gene>
<dbReference type="Proteomes" id="UP000294739">
    <property type="component" value="Unassembled WGS sequence"/>
</dbReference>
<sequence>MTDGSTTLRPTEGVAETAGWRRLAGAAARWANGDEAGGDEAGTVRATATDEEPDAYLLGPDLAELTGDYRVSMRIKITAPERGRPASSVDLLLNAVDLDTCYLSRFRVRNGVRYLTLVKRVAGVEENLVDDIWTCDFDRWLDVFVALVGGRFEVSVDGRMLVSVAEFDRLTGGAVGLGVSDAEASFGAIEVTAVGAAAGTAPPPTAGTPRVSGPELSRRDLGAIEGDAYRVEFTEVTRRTGTTCQASVHVRDDDGWVLAGDGDQWVVLTGDAGSRRDLHASLAEHWVAFAGVDVVDTHRAVLRAAADDAFDFAITWDVSEAHPRVGLELTPKRDGRYVVGYRAFGARPHADVDEVLCGPLQHGRMVRGPESIGLSELTAPFSLRQHTEAGRPMTVGVFVPPDELPFVYEPSLGDDDQPLGMSLRGDDGDVQPVLYAPQYGQRAAMTAGVTYRFGLGVVAARTELFEVYRELLRTVYDYGRYRQNVFGATLTDTAHNLIDLLATGPDEDDSVEFRGSPSGWWSRAKGYIDIENHRTVRATTTSVLLSAHLLTGDDQLYGARARPILEFHASRNGYGWTPERGFTVYGDPAKHRVCATPFGAPALAPLAAMTRGRVPALRRLATDRLDDEDYWLKRAPMSTPLAAYRLTGDPALLRRTEELAREYVDSPEPDAVDPHDFQNYYVKSWVDLLELYEETGDKTYLDAAYREAKRYVTQVFVRPVPDGTITVPNEPAVVDHQIELAGWWEPDELYRYPKTDLGSDEVPRWVVSPNGMSFEALTTYRFNGFSMNPAWAPFLLRLAAYTGDDLLRDVAHNAIVGRYTNYPGYYFRQFSVNHLKPRFPYEGPFWNTTIYYHHAPAQLGMTLDYLLAEHQTRSAGNIEFPSEFEQNYVWFAYRVYGHRPGRFYGHDGAWPWLPRGLVSTGNDQVNWVAAEAGDRVFVSLTSESGAAELVRLRLDPALVPMESGRPYRATVIRDNGAPTETWMTDHALDTTVSAHGITAVVVHDVGPIRVATHTEPPSTTAPERSYHLDDTTPIGAVWGMVIVAPDNSRYDAFVQAATDQPATLYWSTDGGATYQHSTRDVLPNEWTVTVSDLTAPLTYYVEAGGVRTDPVELAWIG</sequence>
<dbReference type="InParanoid" id="A0A4R5DV08"/>
<protein>
    <submittedName>
        <fullName evidence="2">Uncharacterized protein</fullName>
    </submittedName>
</protein>
<reference evidence="2 3" key="1">
    <citation type="submission" date="2019-03" db="EMBL/GenBank/DDBJ databases">
        <title>Draft genome sequences of novel Actinobacteria.</title>
        <authorList>
            <person name="Sahin N."/>
            <person name="Ay H."/>
            <person name="Saygin H."/>
        </authorList>
    </citation>
    <scope>NUCLEOTIDE SEQUENCE [LARGE SCALE GENOMIC DNA]</scope>
    <source>
        <strain evidence="2 3">5K138</strain>
    </source>
</reference>
<keyword evidence="3" id="KW-1185">Reference proteome</keyword>
<evidence type="ECO:0000313" key="3">
    <source>
        <dbReference type="Proteomes" id="UP000294739"/>
    </source>
</evidence>
<dbReference type="InterPro" id="IPR008928">
    <property type="entry name" value="6-hairpin_glycosidase_sf"/>
</dbReference>
<dbReference type="OrthoDB" id="3796513at2"/>
<evidence type="ECO:0000313" key="2">
    <source>
        <dbReference type="EMBL" id="TDE15055.1"/>
    </source>
</evidence>
<feature type="region of interest" description="Disordered" evidence="1">
    <location>
        <begin position="198"/>
        <end position="217"/>
    </location>
</feature>
<evidence type="ECO:0000256" key="1">
    <source>
        <dbReference type="SAM" id="MobiDB-lite"/>
    </source>
</evidence>
<dbReference type="EMBL" id="SMKZ01000002">
    <property type="protein sequence ID" value="TDE15055.1"/>
    <property type="molecule type" value="Genomic_DNA"/>
</dbReference>
<dbReference type="RefSeq" id="WP_131890874.1">
    <property type="nucleotide sequence ID" value="NZ_SMKZ01000002.1"/>
</dbReference>
<name>A0A4R5DV08_9ACTN</name>
<proteinExistence type="predicted"/>
<accession>A0A4R5DV08</accession>
<dbReference type="Gene3D" id="2.60.120.560">
    <property type="entry name" value="Exo-inulinase, domain 1"/>
    <property type="match status" value="1"/>
</dbReference>
<organism evidence="2 3">
    <name type="scientific">Jiangella asiatica</name>
    <dbReference type="NCBI Taxonomy" id="2530372"/>
    <lineage>
        <taxon>Bacteria</taxon>
        <taxon>Bacillati</taxon>
        <taxon>Actinomycetota</taxon>
        <taxon>Actinomycetes</taxon>
        <taxon>Jiangellales</taxon>
        <taxon>Jiangellaceae</taxon>
        <taxon>Jiangella</taxon>
    </lineage>
</organism>
<dbReference type="GO" id="GO:0005975">
    <property type="term" value="P:carbohydrate metabolic process"/>
    <property type="evidence" value="ECO:0007669"/>
    <property type="project" value="InterPro"/>
</dbReference>
<dbReference type="SUPFAM" id="SSF48208">
    <property type="entry name" value="Six-hairpin glycosidases"/>
    <property type="match status" value="2"/>
</dbReference>
<dbReference type="AlphaFoldDB" id="A0A4R5DV08"/>